<evidence type="ECO:0000313" key="2">
    <source>
        <dbReference type="Proteomes" id="UP000604765"/>
    </source>
</evidence>
<accession>A0ABQ3W1H8</accession>
<dbReference type="RefSeq" id="WP_203630313.1">
    <property type="nucleotide sequence ID" value="NZ_BNJR01000015.1"/>
</dbReference>
<name>A0ABQ3W1H8_9LACO</name>
<organism evidence="1 2">
    <name type="scientific">Lentilactobacillus fungorum</name>
    <dbReference type="NCBI Taxonomy" id="2201250"/>
    <lineage>
        <taxon>Bacteria</taxon>
        <taxon>Bacillati</taxon>
        <taxon>Bacillota</taxon>
        <taxon>Bacilli</taxon>
        <taxon>Lactobacillales</taxon>
        <taxon>Lactobacillaceae</taxon>
        <taxon>Lentilactobacillus</taxon>
    </lineage>
</organism>
<reference evidence="1 2" key="1">
    <citation type="journal article" date="2021" name="Int. J. Syst. Evol. Microbiol.">
        <title>Lentilactobacillus fungorum sp. nov., isolated from spent mushroom substrates.</title>
        <authorList>
            <person name="Tohno M."/>
            <person name="Tanizawa Y."/>
            <person name="Kojima Y."/>
            <person name="Sakamoto M."/>
            <person name="Ohkuma M."/>
            <person name="Kobayashi H."/>
        </authorList>
    </citation>
    <scope>NUCLEOTIDE SEQUENCE [LARGE SCALE GENOMIC DNA]</scope>
    <source>
        <strain evidence="1 2">YK48G</strain>
    </source>
</reference>
<evidence type="ECO:0000313" key="1">
    <source>
        <dbReference type="EMBL" id="GHP14296.1"/>
    </source>
</evidence>
<dbReference type="EMBL" id="BNJR01000015">
    <property type="protein sequence ID" value="GHP14296.1"/>
    <property type="molecule type" value="Genomic_DNA"/>
</dbReference>
<gene>
    <name evidence="1" type="ORF">YK48G_17210</name>
</gene>
<proteinExistence type="predicted"/>
<sequence length="161" mass="18766">MDELDKLLIKGYMHLSDKIQRQQKRFEYAEWLFWQQSFMSCPDAFDANGNPTHVARYDKQVDALIDLEAQTNLNADILTFKRDYFQKFLHSLPAADYDYLRDAYYAGKDIPNNPEIDQQALNECNQIEEATGYRFNLPVTQAVDITADINRNMRQVLGMLG</sequence>
<dbReference type="Proteomes" id="UP000604765">
    <property type="component" value="Unassembled WGS sequence"/>
</dbReference>
<keyword evidence="2" id="KW-1185">Reference proteome</keyword>
<comment type="caution">
    <text evidence="1">The sequence shown here is derived from an EMBL/GenBank/DDBJ whole genome shotgun (WGS) entry which is preliminary data.</text>
</comment>
<protein>
    <submittedName>
        <fullName evidence="1">Uncharacterized protein</fullName>
    </submittedName>
</protein>